<evidence type="ECO:0000256" key="1">
    <source>
        <dbReference type="SAM" id="Phobius"/>
    </source>
</evidence>
<feature type="transmembrane region" description="Helical" evidence="1">
    <location>
        <begin position="6"/>
        <end position="25"/>
    </location>
</feature>
<gene>
    <name evidence="2" type="ORF">METZ01_LOCUS312008</name>
</gene>
<keyword evidence="1" id="KW-0812">Transmembrane</keyword>
<reference evidence="2" key="1">
    <citation type="submission" date="2018-05" db="EMBL/GenBank/DDBJ databases">
        <authorList>
            <person name="Lanie J.A."/>
            <person name="Ng W.-L."/>
            <person name="Kazmierczak K.M."/>
            <person name="Andrzejewski T.M."/>
            <person name="Davidsen T.M."/>
            <person name="Wayne K.J."/>
            <person name="Tettelin H."/>
            <person name="Glass J.I."/>
            <person name="Rusch D."/>
            <person name="Podicherti R."/>
            <person name="Tsui H.-C.T."/>
            <person name="Winkler M.E."/>
        </authorList>
    </citation>
    <scope>NUCLEOTIDE SEQUENCE</scope>
</reference>
<protein>
    <submittedName>
        <fullName evidence="2">Uncharacterized protein</fullName>
    </submittedName>
</protein>
<accession>A0A382ND68</accession>
<keyword evidence="1" id="KW-1133">Transmembrane helix</keyword>
<dbReference type="AlphaFoldDB" id="A0A382ND68"/>
<name>A0A382ND68_9ZZZZ</name>
<keyword evidence="1" id="KW-0472">Membrane</keyword>
<sequence length="78" mass="8520">MEVANIFGLIGLAIVNTSAIIIAFLRQQKSSRSNYGIKNGRGDLFTQIGNLQDDIIDLREDVAEMKGTLKAHIMAGSR</sequence>
<proteinExistence type="predicted"/>
<dbReference type="EMBL" id="UINC01099690">
    <property type="protein sequence ID" value="SVC59154.1"/>
    <property type="molecule type" value="Genomic_DNA"/>
</dbReference>
<organism evidence="2">
    <name type="scientific">marine metagenome</name>
    <dbReference type="NCBI Taxonomy" id="408172"/>
    <lineage>
        <taxon>unclassified sequences</taxon>
        <taxon>metagenomes</taxon>
        <taxon>ecological metagenomes</taxon>
    </lineage>
</organism>
<evidence type="ECO:0000313" key="2">
    <source>
        <dbReference type="EMBL" id="SVC59154.1"/>
    </source>
</evidence>